<accession>A0A8H3UZP6</accession>
<feature type="transmembrane region" description="Helical" evidence="2">
    <location>
        <begin position="310"/>
        <end position="336"/>
    </location>
</feature>
<dbReference type="OrthoDB" id="1708389at2759"/>
<feature type="compositionally biased region" description="Low complexity" evidence="1">
    <location>
        <begin position="19"/>
        <end position="33"/>
    </location>
</feature>
<evidence type="ECO:0000313" key="4">
    <source>
        <dbReference type="Proteomes" id="UP000447873"/>
    </source>
</evidence>
<evidence type="ECO:0000256" key="1">
    <source>
        <dbReference type="SAM" id="MobiDB-lite"/>
    </source>
</evidence>
<evidence type="ECO:0000256" key="2">
    <source>
        <dbReference type="SAM" id="Phobius"/>
    </source>
</evidence>
<dbReference type="GO" id="GO:0006915">
    <property type="term" value="P:apoptotic process"/>
    <property type="evidence" value="ECO:0007669"/>
    <property type="project" value="InterPro"/>
</dbReference>
<proteinExistence type="predicted"/>
<feature type="region of interest" description="Disordered" evidence="1">
    <location>
        <begin position="1"/>
        <end position="45"/>
    </location>
</feature>
<sequence length="616" mass="71161">MTDYRDPLLPAVRVKEETSSSSDSVETPSTLSSIDTEEGGHSKHKVAAVWVKEKTKVAKTKTKKLLHIDNTSQQLNDDPSHISEKIQQDPGFNPDATVNAESSTLGQIKDQLPDNRHDLKEIIRHPQKATQGKAERTLATSEQPYLSRSDDEEFLRTHEKLEQQSAALSDDQVKNDQPWGVTRKKFDELEESRESKKVAWTLSRYVHRARVLAPAEDSKFPVLSTCRWVSNDEPQGKYWSQWPRQTAVLLRQAWEHPPRIDEQQKEMKWDRDLLLQETERIVMASSSIQKRISRLRRLWQWEQPRRSAAWFAIWLVVWYNNCVFTSMFCLLAYNIARSRGQPERIQMLKESHDRIGDENATPDTFGEMINRHGSSDWLEPMIENIGPIIQPQIKVLADWMEMFANFYEWKTTRATAVLLSVTVSAIAISTFLSTEFIVRISTLAMIIGFFIDRPISWRAPDYYSVVAPMHWIFWDIPTHIETSFKYLRGQAETMRADALNTNPSVSSTTISTVPPQDIFSTPCKWNDIAGNVIVTFTSVRFTRRSPDEVLWEYPFNYLLELQKGDGKTAIVKRTENFLELRFKHGDVAKVEKLEKKDELFNVIVAFSGLVWKQVDP</sequence>
<dbReference type="InterPro" id="IPR037847">
    <property type="entry name" value="GRAMDC4"/>
</dbReference>
<dbReference type="PANTHER" id="PTHR37402:SF1">
    <property type="entry name" value="GRAM DOMAIN-CONTAINING PROTEIN 4"/>
    <property type="match status" value="1"/>
</dbReference>
<gene>
    <name evidence="3" type="ORF">EG328_001477</name>
</gene>
<dbReference type="EMBL" id="WNWS01000136">
    <property type="protein sequence ID" value="KAE9978396.1"/>
    <property type="molecule type" value="Genomic_DNA"/>
</dbReference>
<feature type="compositionally biased region" description="Basic and acidic residues" evidence="1">
    <location>
        <begin position="78"/>
        <end position="87"/>
    </location>
</feature>
<feature type="transmembrane region" description="Helical" evidence="2">
    <location>
        <begin position="412"/>
        <end position="430"/>
    </location>
</feature>
<keyword evidence="2" id="KW-0812">Transmembrane</keyword>
<name>A0A8H3UZP6_VENIN</name>
<organism evidence="3 4">
    <name type="scientific">Venturia inaequalis</name>
    <name type="common">Apple scab fungus</name>
    <dbReference type="NCBI Taxonomy" id="5025"/>
    <lineage>
        <taxon>Eukaryota</taxon>
        <taxon>Fungi</taxon>
        <taxon>Dikarya</taxon>
        <taxon>Ascomycota</taxon>
        <taxon>Pezizomycotina</taxon>
        <taxon>Dothideomycetes</taxon>
        <taxon>Pleosporomycetidae</taxon>
        <taxon>Venturiales</taxon>
        <taxon>Venturiaceae</taxon>
        <taxon>Venturia</taxon>
    </lineage>
</organism>
<protein>
    <submittedName>
        <fullName evidence="3">Uncharacterized protein</fullName>
    </submittedName>
</protein>
<feature type="region of interest" description="Disordered" evidence="1">
    <location>
        <begin position="71"/>
        <end position="93"/>
    </location>
</feature>
<dbReference type="PANTHER" id="PTHR37402">
    <property type="entry name" value="GRAM DOMAIN-CONTAINING PROTEIN 4"/>
    <property type="match status" value="1"/>
</dbReference>
<comment type="caution">
    <text evidence="3">The sequence shown here is derived from an EMBL/GenBank/DDBJ whole genome shotgun (WGS) entry which is preliminary data.</text>
</comment>
<dbReference type="AlphaFoldDB" id="A0A8H3UZP6"/>
<keyword evidence="2" id="KW-0472">Membrane</keyword>
<dbReference type="Proteomes" id="UP000447873">
    <property type="component" value="Unassembled WGS sequence"/>
</dbReference>
<evidence type="ECO:0000313" key="3">
    <source>
        <dbReference type="EMBL" id="KAE9978396.1"/>
    </source>
</evidence>
<keyword evidence="2" id="KW-1133">Transmembrane helix</keyword>
<feature type="region of interest" description="Disordered" evidence="1">
    <location>
        <begin position="124"/>
        <end position="150"/>
    </location>
</feature>
<reference evidence="3 4" key="1">
    <citation type="submission" date="2018-12" db="EMBL/GenBank/DDBJ databases">
        <title>Venturia inaequalis Genome Resource.</title>
        <authorList>
            <person name="Lichtner F.J."/>
        </authorList>
    </citation>
    <scope>NUCLEOTIDE SEQUENCE [LARGE SCALE GENOMIC DNA]</scope>
    <source>
        <strain evidence="3 4">120213</strain>
    </source>
</reference>